<dbReference type="OrthoDB" id="10016071at2"/>
<protein>
    <submittedName>
        <fullName evidence="1">Uncharacterized protein</fullName>
    </submittedName>
</protein>
<dbReference type="EMBL" id="QPEX01000020">
    <property type="protein sequence ID" value="RCS50454.1"/>
    <property type="molecule type" value="Genomic_DNA"/>
</dbReference>
<dbReference type="Proteomes" id="UP000253562">
    <property type="component" value="Unassembled WGS sequence"/>
</dbReference>
<dbReference type="AlphaFoldDB" id="A0A368KRP6"/>
<gene>
    <name evidence="1" type="ORF">DTL42_11255</name>
</gene>
<evidence type="ECO:0000313" key="2">
    <source>
        <dbReference type="Proteomes" id="UP000253562"/>
    </source>
</evidence>
<dbReference type="SUPFAM" id="SSF52047">
    <property type="entry name" value="RNI-like"/>
    <property type="match status" value="1"/>
</dbReference>
<accession>A0A368KRP6</accession>
<reference evidence="1 2" key="1">
    <citation type="submission" date="2018-07" db="EMBL/GenBank/DDBJ databases">
        <title>Comparative genomes isolates from brazilian mangrove.</title>
        <authorList>
            <person name="De Araujo J.E."/>
            <person name="Taketani R.G."/>
            <person name="Silva M.C.P."/>
            <person name="Lourenco M.V."/>
            <person name="Oliveira V.M."/>
            <person name="Andreote F.D."/>
        </authorList>
    </citation>
    <scope>NUCLEOTIDE SEQUENCE [LARGE SCALE GENOMIC DNA]</scope>
    <source>
        <strain evidence="1 2">HEX PRIS-MGV</strain>
    </source>
</reference>
<comment type="caution">
    <text evidence="1">The sequence shown here is derived from an EMBL/GenBank/DDBJ whole genome shotgun (WGS) entry which is preliminary data.</text>
</comment>
<dbReference type="RefSeq" id="WP_114368833.1">
    <property type="nucleotide sequence ID" value="NZ_QPEX01000020.1"/>
</dbReference>
<sequence length="271" mass="30555">MAQEKLRLTMPVDQFSRYCAVIAPVVMRVCCYALLICVSDWNLILAHGQENAKEVPDNRDPPIGQGITCWGHAGGKWAVWIGRPCAPFDVDSDSLADLAKLEQIESIFVYPKTGLKASDFAVLGKLKCVRRLQITWFGDDCRELIVHIGKCNGLESLSLFAPKLKANDLKWFDNFDKLTELFVKSDDISAEHIHTIVNLDCGIQALRISSYVGDNPTFEDLVPVFQMDKLTRLEIDGENLSESEKRDVIRLLGNCDVRMTCEVWSEVFTRL</sequence>
<name>A0A368KRP6_9BACT</name>
<dbReference type="Gene3D" id="3.80.10.10">
    <property type="entry name" value="Ribonuclease Inhibitor"/>
    <property type="match status" value="1"/>
</dbReference>
<organism evidence="1 2">
    <name type="scientific">Bremerella cremea</name>
    <dbReference type="NCBI Taxonomy" id="1031537"/>
    <lineage>
        <taxon>Bacteria</taxon>
        <taxon>Pseudomonadati</taxon>
        <taxon>Planctomycetota</taxon>
        <taxon>Planctomycetia</taxon>
        <taxon>Pirellulales</taxon>
        <taxon>Pirellulaceae</taxon>
        <taxon>Bremerella</taxon>
    </lineage>
</organism>
<evidence type="ECO:0000313" key="1">
    <source>
        <dbReference type="EMBL" id="RCS50454.1"/>
    </source>
</evidence>
<proteinExistence type="predicted"/>
<dbReference type="InterPro" id="IPR032675">
    <property type="entry name" value="LRR_dom_sf"/>
</dbReference>